<dbReference type="PROSITE" id="PS51257">
    <property type="entry name" value="PROKAR_LIPOPROTEIN"/>
    <property type="match status" value="1"/>
</dbReference>
<evidence type="ECO:0000313" key="2">
    <source>
        <dbReference type="EMBL" id="CAK9026565.1"/>
    </source>
</evidence>
<evidence type="ECO:0000256" key="1">
    <source>
        <dbReference type="SAM" id="SignalP"/>
    </source>
</evidence>
<dbReference type="EMBL" id="CAXAMN010008779">
    <property type="protein sequence ID" value="CAK9026565.1"/>
    <property type="molecule type" value="Genomic_DNA"/>
</dbReference>
<proteinExistence type="predicted"/>
<feature type="signal peptide" evidence="1">
    <location>
        <begin position="1"/>
        <end position="25"/>
    </location>
</feature>
<dbReference type="Proteomes" id="UP001642484">
    <property type="component" value="Unassembled WGS sequence"/>
</dbReference>
<name>A0ABP0KIB9_9DINO</name>
<evidence type="ECO:0000313" key="3">
    <source>
        <dbReference type="Proteomes" id="UP001642484"/>
    </source>
</evidence>
<keyword evidence="1" id="KW-0732">Signal</keyword>
<gene>
    <name evidence="2" type="ORF">CCMP2556_LOCUS16423</name>
</gene>
<reference evidence="2 3" key="1">
    <citation type="submission" date="2024-02" db="EMBL/GenBank/DDBJ databases">
        <authorList>
            <person name="Chen Y."/>
            <person name="Shah S."/>
            <person name="Dougan E. K."/>
            <person name="Thang M."/>
            <person name="Chan C."/>
        </authorList>
    </citation>
    <scope>NUCLEOTIDE SEQUENCE [LARGE SCALE GENOMIC DNA]</scope>
</reference>
<sequence length="119" mass="13163">MLRAFGGDPRLRHSGLLLALAGASCFTLLQPPGRFVATPLAEQEEDPLNVWAKEELQQRASNVQFLQSRWYFDAPWRPLGFDAGSLQELRHVAAVRSIVALANTSGAEEMTRLAVSCLR</sequence>
<organism evidence="2 3">
    <name type="scientific">Durusdinium trenchii</name>
    <dbReference type="NCBI Taxonomy" id="1381693"/>
    <lineage>
        <taxon>Eukaryota</taxon>
        <taxon>Sar</taxon>
        <taxon>Alveolata</taxon>
        <taxon>Dinophyceae</taxon>
        <taxon>Suessiales</taxon>
        <taxon>Symbiodiniaceae</taxon>
        <taxon>Durusdinium</taxon>
    </lineage>
</organism>
<feature type="chain" id="PRO_5045123344" evidence="1">
    <location>
        <begin position="26"/>
        <end position="119"/>
    </location>
</feature>
<accession>A0ABP0KIB9</accession>
<protein>
    <submittedName>
        <fullName evidence="2">Uncharacterized protein</fullName>
    </submittedName>
</protein>
<keyword evidence="3" id="KW-1185">Reference proteome</keyword>
<comment type="caution">
    <text evidence="2">The sequence shown here is derived from an EMBL/GenBank/DDBJ whole genome shotgun (WGS) entry which is preliminary data.</text>
</comment>